<dbReference type="PROSITE" id="PS50011">
    <property type="entry name" value="PROTEIN_KINASE_DOM"/>
    <property type="match status" value="1"/>
</dbReference>
<feature type="domain" description="Protein kinase" evidence="3">
    <location>
        <begin position="1"/>
        <end position="328"/>
    </location>
</feature>
<dbReference type="RefSeq" id="WP_146108294.1">
    <property type="nucleotide sequence ID" value="NZ_CP154825.1"/>
</dbReference>
<accession>A0A2S6GF46</accession>
<evidence type="ECO:0000256" key="2">
    <source>
        <dbReference type="SAM" id="Phobius"/>
    </source>
</evidence>
<evidence type="ECO:0000313" key="5">
    <source>
        <dbReference type="Proteomes" id="UP000239203"/>
    </source>
</evidence>
<dbReference type="EMBL" id="PTIX01000024">
    <property type="protein sequence ID" value="PPK63781.1"/>
    <property type="molecule type" value="Genomic_DNA"/>
</dbReference>
<feature type="transmembrane region" description="Helical" evidence="2">
    <location>
        <begin position="307"/>
        <end position="327"/>
    </location>
</feature>
<gene>
    <name evidence="4" type="ORF">CLV40_12421</name>
</gene>
<sequence>MNPGPQTVRCRTVAGVWQQIVVEHVNEFQTPGSALPQALVRVNNQLYVRKCVPPQRGARSPGLYDLLDNEIRAGCRLGQVYGARFPQELANLVGYDIDAEEPFALLRAYRGEPVGSNPRFEEADAWRFQHGVLRALQLTSAAGVVHGDVTARALRWDHSQVQLVDFESAERVGDRRRRGTAATRSPEQAAGTGTVDPRDDVWAASQLIRATQLQVPFDEQLPDHKLDPDGLRALLAPVFGNAVEQRPTPTDLLGRMRGSATPLVPDDPDRHLAVGHEMFEQASRAKRGTPVSPAANGGKPARRGKRAFPFLGTTLLVAGMIIGTVVAL</sequence>
<dbReference type="InterPro" id="IPR000719">
    <property type="entry name" value="Prot_kinase_dom"/>
</dbReference>
<proteinExistence type="predicted"/>
<dbReference type="Proteomes" id="UP000239203">
    <property type="component" value="Unassembled WGS sequence"/>
</dbReference>
<protein>
    <recommendedName>
        <fullName evidence="3">Protein kinase domain-containing protein</fullName>
    </recommendedName>
</protein>
<evidence type="ECO:0000259" key="3">
    <source>
        <dbReference type="PROSITE" id="PS50011"/>
    </source>
</evidence>
<feature type="region of interest" description="Disordered" evidence="1">
    <location>
        <begin position="281"/>
        <end position="304"/>
    </location>
</feature>
<keyword evidence="5" id="KW-1185">Reference proteome</keyword>
<evidence type="ECO:0000313" key="4">
    <source>
        <dbReference type="EMBL" id="PPK63781.1"/>
    </source>
</evidence>
<keyword evidence="2" id="KW-0812">Transmembrane</keyword>
<reference evidence="4 5" key="1">
    <citation type="submission" date="2018-02" db="EMBL/GenBank/DDBJ databases">
        <title>Genomic Encyclopedia of Archaeal and Bacterial Type Strains, Phase II (KMG-II): from individual species to whole genera.</title>
        <authorList>
            <person name="Goeker M."/>
        </authorList>
    </citation>
    <scope>NUCLEOTIDE SEQUENCE [LARGE SCALE GENOMIC DNA]</scope>
    <source>
        <strain evidence="4 5">YU 961-1</strain>
    </source>
</reference>
<dbReference type="AlphaFoldDB" id="A0A2S6GF46"/>
<dbReference type="Gene3D" id="1.10.510.10">
    <property type="entry name" value="Transferase(Phosphotransferase) domain 1"/>
    <property type="match status" value="1"/>
</dbReference>
<dbReference type="OrthoDB" id="4028076at2"/>
<organism evidence="4 5">
    <name type="scientific">Actinokineospora auranticolor</name>
    <dbReference type="NCBI Taxonomy" id="155976"/>
    <lineage>
        <taxon>Bacteria</taxon>
        <taxon>Bacillati</taxon>
        <taxon>Actinomycetota</taxon>
        <taxon>Actinomycetes</taxon>
        <taxon>Pseudonocardiales</taxon>
        <taxon>Pseudonocardiaceae</taxon>
        <taxon>Actinokineospora</taxon>
    </lineage>
</organism>
<dbReference type="GO" id="GO:0005524">
    <property type="term" value="F:ATP binding"/>
    <property type="evidence" value="ECO:0007669"/>
    <property type="project" value="InterPro"/>
</dbReference>
<comment type="caution">
    <text evidence="4">The sequence shown here is derived from an EMBL/GenBank/DDBJ whole genome shotgun (WGS) entry which is preliminary data.</text>
</comment>
<dbReference type="SUPFAM" id="SSF56112">
    <property type="entry name" value="Protein kinase-like (PK-like)"/>
    <property type="match status" value="1"/>
</dbReference>
<keyword evidence="2" id="KW-0472">Membrane</keyword>
<evidence type="ECO:0000256" key="1">
    <source>
        <dbReference type="SAM" id="MobiDB-lite"/>
    </source>
</evidence>
<dbReference type="GO" id="GO:0004672">
    <property type="term" value="F:protein kinase activity"/>
    <property type="evidence" value="ECO:0007669"/>
    <property type="project" value="InterPro"/>
</dbReference>
<name>A0A2S6GF46_9PSEU</name>
<dbReference type="InterPro" id="IPR011009">
    <property type="entry name" value="Kinase-like_dom_sf"/>
</dbReference>
<feature type="region of interest" description="Disordered" evidence="1">
    <location>
        <begin position="172"/>
        <end position="198"/>
    </location>
</feature>
<keyword evidence="2" id="KW-1133">Transmembrane helix</keyword>